<keyword evidence="1" id="KW-0732">Signal</keyword>
<dbReference type="STRING" id="1121393.SAMN02745216_00548"/>
<proteinExistence type="predicted"/>
<accession>A0A1M6E3Y2</accession>
<feature type="domain" description="Cohesin" evidence="2">
    <location>
        <begin position="27"/>
        <end position="132"/>
    </location>
</feature>
<sequence length="176" mass="18501">MRPFFLFKTLSALACCLFCLAGPGHAVEVSIAQAEAKSGETISVPVMIDAVDNLAGVKLVVLYDASVLEFKNAVKGPKAGSLMHVVNSKTPGRVVVVMAGARGIKGENFPIVTLDFLAKPCGQESCVSNLKITEAQLMSDKLKDLQFSLKSQDVVIVPAKEATASPAPSEKIPNAS</sequence>
<dbReference type="OrthoDB" id="9884341at2"/>
<evidence type="ECO:0000256" key="1">
    <source>
        <dbReference type="SAM" id="SignalP"/>
    </source>
</evidence>
<evidence type="ECO:0000313" key="3">
    <source>
        <dbReference type="EMBL" id="SHI80202.1"/>
    </source>
</evidence>
<feature type="signal peptide" evidence="1">
    <location>
        <begin position="1"/>
        <end position="26"/>
    </location>
</feature>
<organism evidence="3 4">
    <name type="scientific">Desulfatibacillum alkenivorans DSM 16219</name>
    <dbReference type="NCBI Taxonomy" id="1121393"/>
    <lineage>
        <taxon>Bacteria</taxon>
        <taxon>Pseudomonadati</taxon>
        <taxon>Thermodesulfobacteriota</taxon>
        <taxon>Desulfobacteria</taxon>
        <taxon>Desulfobacterales</taxon>
        <taxon>Desulfatibacillaceae</taxon>
        <taxon>Desulfatibacillum</taxon>
    </lineage>
</organism>
<evidence type="ECO:0000259" key="2">
    <source>
        <dbReference type="Pfam" id="PF00963"/>
    </source>
</evidence>
<protein>
    <submittedName>
        <fullName evidence="3">Cohesin domain-containing protein</fullName>
    </submittedName>
</protein>
<dbReference type="Pfam" id="PF00963">
    <property type="entry name" value="Cohesin"/>
    <property type="match status" value="1"/>
</dbReference>
<dbReference type="InterPro" id="IPR002102">
    <property type="entry name" value="Cohesin_dom"/>
</dbReference>
<keyword evidence="4" id="KW-1185">Reference proteome</keyword>
<name>A0A1M6E3Y2_9BACT</name>
<gene>
    <name evidence="3" type="ORF">SAMN02745216_00548</name>
</gene>
<evidence type="ECO:0000313" key="4">
    <source>
        <dbReference type="Proteomes" id="UP000183994"/>
    </source>
</evidence>
<dbReference type="InterPro" id="IPR008965">
    <property type="entry name" value="CBM2/CBM3_carb-bd_dom_sf"/>
</dbReference>
<dbReference type="GO" id="GO:0000272">
    <property type="term" value="P:polysaccharide catabolic process"/>
    <property type="evidence" value="ECO:0007669"/>
    <property type="project" value="InterPro"/>
</dbReference>
<feature type="chain" id="PRO_5012274323" evidence="1">
    <location>
        <begin position="27"/>
        <end position="176"/>
    </location>
</feature>
<reference evidence="4" key="1">
    <citation type="submission" date="2016-11" db="EMBL/GenBank/DDBJ databases">
        <authorList>
            <person name="Varghese N."/>
            <person name="Submissions S."/>
        </authorList>
    </citation>
    <scope>NUCLEOTIDE SEQUENCE [LARGE SCALE GENOMIC DNA]</scope>
    <source>
        <strain evidence="4">DSM 16219</strain>
    </source>
</reference>
<dbReference type="GO" id="GO:0030246">
    <property type="term" value="F:carbohydrate binding"/>
    <property type="evidence" value="ECO:0007669"/>
    <property type="project" value="InterPro"/>
</dbReference>
<dbReference type="Proteomes" id="UP000183994">
    <property type="component" value="Unassembled WGS sequence"/>
</dbReference>
<dbReference type="AlphaFoldDB" id="A0A1M6E3Y2"/>
<dbReference type="EMBL" id="FQZU01000002">
    <property type="protein sequence ID" value="SHI80202.1"/>
    <property type="molecule type" value="Genomic_DNA"/>
</dbReference>
<dbReference type="Gene3D" id="2.60.40.680">
    <property type="match status" value="1"/>
</dbReference>
<dbReference type="CDD" id="cd08547">
    <property type="entry name" value="Type_II_cohesin"/>
    <property type="match status" value="1"/>
</dbReference>
<dbReference type="SUPFAM" id="SSF49384">
    <property type="entry name" value="Carbohydrate-binding domain"/>
    <property type="match status" value="1"/>
</dbReference>